<evidence type="ECO:0000313" key="2">
    <source>
        <dbReference type="Proteomes" id="UP000268233"/>
    </source>
</evidence>
<protein>
    <submittedName>
        <fullName evidence="1">Uncharacterized protein</fullName>
    </submittedName>
</protein>
<gene>
    <name evidence="1" type="ORF">BDK61_1585</name>
</gene>
<proteinExistence type="predicted"/>
<dbReference type="Proteomes" id="UP000268233">
    <property type="component" value="Unassembled WGS sequence"/>
</dbReference>
<name>A0A495R4M2_9EURY</name>
<keyword evidence="2" id="KW-1185">Reference proteome</keyword>
<organism evidence="1 2">
    <name type="scientific">Haloarcula quadrata</name>
    <dbReference type="NCBI Taxonomy" id="182779"/>
    <lineage>
        <taxon>Archaea</taxon>
        <taxon>Methanobacteriati</taxon>
        <taxon>Methanobacteriota</taxon>
        <taxon>Stenosarchaea group</taxon>
        <taxon>Halobacteria</taxon>
        <taxon>Halobacteriales</taxon>
        <taxon>Haloarculaceae</taxon>
        <taxon>Haloarcula</taxon>
    </lineage>
</organism>
<evidence type="ECO:0000313" key="1">
    <source>
        <dbReference type="EMBL" id="RKS82283.1"/>
    </source>
</evidence>
<reference evidence="1 2" key="1">
    <citation type="submission" date="2018-10" db="EMBL/GenBank/DDBJ databases">
        <title>Genomic Encyclopedia of Archaeal and Bacterial Type Strains, Phase II (KMG-II): from individual species to whole genera.</title>
        <authorList>
            <person name="Goeker M."/>
        </authorList>
    </citation>
    <scope>NUCLEOTIDE SEQUENCE [LARGE SCALE GENOMIC DNA]</scope>
    <source>
        <strain evidence="1 2">DSM 11927</strain>
    </source>
</reference>
<dbReference type="EMBL" id="RBWW01000001">
    <property type="protein sequence ID" value="RKS82283.1"/>
    <property type="molecule type" value="Genomic_DNA"/>
</dbReference>
<comment type="caution">
    <text evidence="1">The sequence shown here is derived from an EMBL/GenBank/DDBJ whole genome shotgun (WGS) entry which is preliminary data.</text>
</comment>
<dbReference type="AlphaFoldDB" id="A0A495R4M2"/>
<accession>A0A495R4M2</accession>
<sequence>MCGTGCKTRRPAPKSISGWRQVVTRRVSNMTATSQTEEDEHLADIEDGCGCAEVWEHMSEQRND</sequence>